<organism evidence="2">
    <name type="scientific">marine sediment metagenome</name>
    <dbReference type="NCBI Taxonomy" id="412755"/>
    <lineage>
        <taxon>unclassified sequences</taxon>
        <taxon>metagenomes</taxon>
        <taxon>ecological metagenomes</taxon>
    </lineage>
</organism>
<accession>A0A0F9DEX0</accession>
<proteinExistence type="predicted"/>
<feature type="compositionally biased region" description="Low complexity" evidence="1">
    <location>
        <begin position="26"/>
        <end position="44"/>
    </location>
</feature>
<gene>
    <name evidence="2" type="ORF">LCGC14_2286920</name>
</gene>
<dbReference type="EMBL" id="LAZR01031946">
    <property type="protein sequence ID" value="KKL52296.1"/>
    <property type="molecule type" value="Genomic_DNA"/>
</dbReference>
<name>A0A0F9DEX0_9ZZZZ</name>
<evidence type="ECO:0000256" key="1">
    <source>
        <dbReference type="SAM" id="MobiDB-lite"/>
    </source>
</evidence>
<feature type="non-terminal residue" evidence="2">
    <location>
        <position position="1"/>
    </location>
</feature>
<reference evidence="2" key="1">
    <citation type="journal article" date="2015" name="Nature">
        <title>Complex archaea that bridge the gap between prokaryotes and eukaryotes.</title>
        <authorList>
            <person name="Spang A."/>
            <person name="Saw J.H."/>
            <person name="Jorgensen S.L."/>
            <person name="Zaremba-Niedzwiedzka K."/>
            <person name="Martijn J."/>
            <person name="Lind A.E."/>
            <person name="van Eijk R."/>
            <person name="Schleper C."/>
            <person name="Guy L."/>
            <person name="Ettema T.J."/>
        </authorList>
    </citation>
    <scope>NUCLEOTIDE SEQUENCE</scope>
</reference>
<dbReference type="AlphaFoldDB" id="A0A0F9DEX0"/>
<sequence length="189" mass="20306">EIMPELDTKTTNQLVADLIAALTAQQASQQAAQTTGQQQSAQGSRGITQESVVGSEIAETGMGERAQLDNAGDSAAWRGNSKRTYDEYQAISLDSVRETRRYVERVLSEAQSTTGARDNIATQALQNAVETANMVGKQAVRHGDIATDREWNVDEQGYTARNILSDETFRDGIKAAVVDAVASALSKGK</sequence>
<feature type="region of interest" description="Disordered" evidence="1">
    <location>
        <begin position="26"/>
        <end position="51"/>
    </location>
</feature>
<protein>
    <submittedName>
        <fullName evidence="2">Uncharacterized protein</fullName>
    </submittedName>
</protein>
<comment type="caution">
    <text evidence="2">The sequence shown here is derived from an EMBL/GenBank/DDBJ whole genome shotgun (WGS) entry which is preliminary data.</text>
</comment>
<evidence type="ECO:0000313" key="2">
    <source>
        <dbReference type="EMBL" id="KKL52296.1"/>
    </source>
</evidence>